<dbReference type="GO" id="GO:0102559">
    <property type="term" value="F:peptide chain release factor N(5)-glutamine methyltransferase activity"/>
    <property type="evidence" value="ECO:0007669"/>
    <property type="project" value="UniProtKB-EC"/>
</dbReference>
<reference evidence="8 9" key="1">
    <citation type="submission" date="2018-11" db="EMBL/GenBank/DDBJ databases">
        <title>Genomic Encyclopedia of Type Strains, Phase IV (KMG-IV): sequencing the most valuable type-strain genomes for metagenomic binning, comparative biology and taxonomic classification.</title>
        <authorList>
            <person name="Goeker M."/>
        </authorList>
    </citation>
    <scope>NUCLEOTIDE SEQUENCE [LARGE SCALE GENOMIC DNA]</scope>
    <source>
        <strain evidence="8 9">DSM 26537</strain>
    </source>
</reference>
<evidence type="ECO:0000313" key="8">
    <source>
        <dbReference type="EMBL" id="ROR31516.1"/>
    </source>
</evidence>
<dbReference type="Pfam" id="PF17827">
    <property type="entry name" value="PrmC_N"/>
    <property type="match status" value="1"/>
</dbReference>
<keyword evidence="3 5" id="KW-0949">S-adenosyl-L-methionine</keyword>
<dbReference type="InterPro" id="IPR019874">
    <property type="entry name" value="RF_methyltr_PrmC"/>
</dbReference>
<comment type="function">
    <text evidence="5">Methylates the class 1 translation termination release factors RF1/PrfA and RF2/PrfB on the glutamine residue of the universally conserved GGQ motif.</text>
</comment>
<evidence type="ECO:0000256" key="3">
    <source>
        <dbReference type="ARBA" id="ARBA00022691"/>
    </source>
</evidence>
<dbReference type="InterPro" id="IPR029063">
    <property type="entry name" value="SAM-dependent_MTases_sf"/>
</dbReference>
<dbReference type="EC" id="2.1.1.297" evidence="5"/>
<dbReference type="Gene3D" id="1.10.8.10">
    <property type="entry name" value="DNA helicase RuvA subunit, C-terminal domain"/>
    <property type="match status" value="1"/>
</dbReference>
<dbReference type="Proteomes" id="UP000273083">
    <property type="component" value="Unassembled WGS sequence"/>
</dbReference>
<evidence type="ECO:0000256" key="4">
    <source>
        <dbReference type="ARBA" id="ARBA00048391"/>
    </source>
</evidence>
<keyword evidence="1 5" id="KW-0489">Methyltransferase</keyword>
<dbReference type="HAMAP" id="MF_02126">
    <property type="entry name" value="RF_methyltr_PrmC"/>
    <property type="match status" value="1"/>
</dbReference>
<comment type="caution">
    <text evidence="8">The sequence shown here is derived from an EMBL/GenBank/DDBJ whole genome shotgun (WGS) entry which is preliminary data.</text>
</comment>
<evidence type="ECO:0000259" key="7">
    <source>
        <dbReference type="Pfam" id="PF17827"/>
    </source>
</evidence>
<dbReference type="AlphaFoldDB" id="A0A3N1XY24"/>
<gene>
    <name evidence="5" type="primary">prmC</name>
    <name evidence="8" type="ORF">EDD66_101133</name>
</gene>
<protein>
    <recommendedName>
        <fullName evidence="5">Release factor glutamine methyltransferase</fullName>
        <shortName evidence="5">RF MTase</shortName>
        <ecNumber evidence="5">2.1.1.297</ecNumber>
    </recommendedName>
    <alternativeName>
        <fullName evidence="5">N5-glutamine methyltransferase PrmC</fullName>
    </alternativeName>
    <alternativeName>
        <fullName evidence="5">Protein-(glutamine-N5) MTase PrmC</fullName>
    </alternativeName>
    <alternativeName>
        <fullName evidence="5">Protein-glutamine N-methyltransferase PrmC</fullName>
    </alternativeName>
</protein>
<proteinExistence type="inferred from homology"/>
<accession>A0A3N1XY24</accession>
<dbReference type="Pfam" id="PF05175">
    <property type="entry name" value="MTS"/>
    <property type="match status" value="1"/>
</dbReference>
<evidence type="ECO:0000256" key="2">
    <source>
        <dbReference type="ARBA" id="ARBA00022679"/>
    </source>
</evidence>
<evidence type="ECO:0000256" key="5">
    <source>
        <dbReference type="HAMAP-Rule" id="MF_02126"/>
    </source>
</evidence>
<dbReference type="InterPro" id="IPR004556">
    <property type="entry name" value="HemK-like"/>
</dbReference>
<feature type="domain" description="Release factor glutamine methyltransferase N-terminal" evidence="7">
    <location>
        <begin position="13"/>
        <end position="82"/>
    </location>
</feature>
<dbReference type="NCBIfam" id="TIGR00536">
    <property type="entry name" value="hemK_fam"/>
    <property type="match status" value="1"/>
</dbReference>
<dbReference type="EMBL" id="RJVG01000001">
    <property type="protein sequence ID" value="ROR31516.1"/>
    <property type="molecule type" value="Genomic_DNA"/>
</dbReference>
<dbReference type="InterPro" id="IPR050320">
    <property type="entry name" value="N5-glutamine_MTase"/>
</dbReference>
<dbReference type="OrthoDB" id="9800643at2"/>
<feature type="binding site" evidence="5">
    <location>
        <begin position="188"/>
        <end position="191"/>
    </location>
    <ligand>
        <name>substrate</name>
    </ligand>
</feature>
<dbReference type="PANTHER" id="PTHR18895">
    <property type="entry name" value="HEMK METHYLTRANSFERASE"/>
    <property type="match status" value="1"/>
</dbReference>
<comment type="catalytic activity">
    <reaction evidence="4 5">
        <text>L-glutaminyl-[peptide chain release factor] + S-adenosyl-L-methionine = N(5)-methyl-L-glutaminyl-[peptide chain release factor] + S-adenosyl-L-homocysteine + H(+)</text>
        <dbReference type="Rhea" id="RHEA:42896"/>
        <dbReference type="Rhea" id="RHEA-COMP:10271"/>
        <dbReference type="Rhea" id="RHEA-COMP:10272"/>
        <dbReference type="ChEBI" id="CHEBI:15378"/>
        <dbReference type="ChEBI" id="CHEBI:30011"/>
        <dbReference type="ChEBI" id="CHEBI:57856"/>
        <dbReference type="ChEBI" id="CHEBI:59789"/>
        <dbReference type="ChEBI" id="CHEBI:61891"/>
        <dbReference type="EC" id="2.1.1.297"/>
    </reaction>
</comment>
<dbReference type="SUPFAM" id="SSF53335">
    <property type="entry name" value="S-adenosyl-L-methionine-dependent methyltransferases"/>
    <property type="match status" value="1"/>
</dbReference>
<dbReference type="CDD" id="cd02440">
    <property type="entry name" value="AdoMet_MTases"/>
    <property type="match status" value="1"/>
</dbReference>
<feature type="binding site" evidence="5">
    <location>
        <position position="188"/>
    </location>
    <ligand>
        <name>S-adenosyl-L-methionine</name>
        <dbReference type="ChEBI" id="CHEBI:59789"/>
    </ligand>
</feature>
<dbReference type="PANTHER" id="PTHR18895:SF74">
    <property type="entry name" value="MTRF1L RELEASE FACTOR GLUTAMINE METHYLTRANSFERASE"/>
    <property type="match status" value="1"/>
</dbReference>
<evidence type="ECO:0000256" key="1">
    <source>
        <dbReference type="ARBA" id="ARBA00022603"/>
    </source>
</evidence>
<feature type="domain" description="Methyltransferase small" evidence="6">
    <location>
        <begin position="104"/>
        <end position="192"/>
    </location>
</feature>
<dbReference type="NCBIfam" id="TIGR03534">
    <property type="entry name" value="RF_mod_PrmC"/>
    <property type="match status" value="1"/>
</dbReference>
<evidence type="ECO:0000313" key="9">
    <source>
        <dbReference type="Proteomes" id="UP000273083"/>
    </source>
</evidence>
<comment type="caution">
    <text evidence="5">Lacks conserved residue(s) required for the propagation of feature annotation.</text>
</comment>
<dbReference type="InterPro" id="IPR040758">
    <property type="entry name" value="PrmC_N"/>
</dbReference>
<dbReference type="InterPro" id="IPR002052">
    <property type="entry name" value="DNA_methylase_N6_adenine_CS"/>
</dbReference>
<name>A0A3N1XY24_9FIRM</name>
<evidence type="ECO:0000259" key="6">
    <source>
        <dbReference type="Pfam" id="PF05175"/>
    </source>
</evidence>
<sequence length="281" mass="31477">MNDKKNKITLATALAKGVKTLEEEGIKEAKLDAWYLMEYYFNVTRAEFFLHSDREITSLQMDEYTALTQKRADNVPLQYITGEQEFMGLKFKVGPGVLIPRQDTEILVEEVLKVAKDKEILDLCTGSGCIITSLSKLGRLKRAVGTDISKKALEIAKENIKSHQVDVTLLHGDLFESVTGKFDIIVSNPPYIPTADINGLMVEVKEHEPFIALDGKEDGLHFYRRIAAEAGKYLNPGGMLFLEIGYDQGPDLVQLLKKSGYYDVEIIKDLAGLNRVAYGRI</sequence>
<dbReference type="GO" id="GO:0003676">
    <property type="term" value="F:nucleic acid binding"/>
    <property type="evidence" value="ECO:0007669"/>
    <property type="project" value="InterPro"/>
</dbReference>
<dbReference type="GO" id="GO:0032259">
    <property type="term" value="P:methylation"/>
    <property type="evidence" value="ECO:0007669"/>
    <property type="project" value="UniProtKB-KW"/>
</dbReference>
<comment type="similarity">
    <text evidence="5">Belongs to the protein N5-glutamine methyltransferase family. PrmC subfamily.</text>
</comment>
<dbReference type="InterPro" id="IPR007848">
    <property type="entry name" value="Small_mtfrase_dom"/>
</dbReference>
<dbReference type="Gene3D" id="3.40.50.150">
    <property type="entry name" value="Vaccinia Virus protein VP39"/>
    <property type="match status" value="1"/>
</dbReference>
<organism evidence="8 9">
    <name type="scientific">Mobilisporobacter senegalensis</name>
    <dbReference type="NCBI Taxonomy" id="1329262"/>
    <lineage>
        <taxon>Bacteria</taxon>
        <taxon>Bacillati</taxon>
        <taxon>Bacillota</taxon>
        <taxon>Clostridia</taxon>
        <taxon>Lachnospirales</taxon>
        <taxon>Lachnospiraceae</taxon>
        <taxon>Mobilisporobacter</taxon>
    </lineage>
</organism>
<keyword evidence="2 5" id="KW-0808">Transferase</keyword>
<dbReference type="PROSITE" id="PS00092">
    <property type="entry name" value="N6_MTASE"/>
    <property type="match status" value="1"/>
</dbReference>
<keyword evidence="9" id="KW-1185">Reference proteome</keyword>
<feature type="binding site" evidence="5">
    <location>
        <position position="147"/>
    </location>
    <ligand>
        <name>S-adenosyl-L-methionine</name>
        <dbReference type="ChEBI" id="CHEBI:59789"/>
    </ligand>
</feature>